<accession>U6H4W8</accession>
<feature type="compositionally biased region" description="Low complexity" evidence="2">
    <location>
        <begin position="176"/>
        <end position="199"/>
    </location>
</feature>
<evidence type="ECO:0000313" key="3">
    <source>
        <dbReference type="EMBL" id="CDI85769.1"/>
    </source>
</evidence>
<evidence type="ECO:0000256" key="1">
    <source>
        <dbReference type="SAM" id="Coils"/>
    </source>
</evidence>
<organism evidence="3 4">
    <name type="scientific">Eimeria praecox</name>
    <dbReference type="NCBI Taxonomy" id="51316"/>
    <lineage>
        <taxon>Eukaryota</taxon>
        <taxon>Sar</taxon>
        <taxon>Alveolata</taxon>
        <taxon>Apicomplexa</taxon>
        <taxon>Conoidasida</taxon>
        <taxon>Coccidia</taxon>
        <taxon>Eucoccidiorida</taxon>
        <taxon>Eimeriorina</taxon>
        <taxon>Eimeriidae</taxon>
        <taxon>Eimeria</taxon>
    </lineage>
</organism>
<feature type="compositionally biased region" description="Low complexity" evidence="2">
    <location>
        <begin position="134"/>
        <end position="145"/>
    </location>
</feature>
<feature type="compositionally biased region" description="Basic residues" evidence="2">
    <location>
        <begin position="214"/>
        <end position="226"/>
    </location>
</feature>
<feature type="region of interest" description="Disordered" evidence="2">
    <location>
        <begin position="1"/>
        <end position="32"/>
    </location>
</feature>
<dbReference type="Proteomes" id="UP000018201">
    <property type="component" value="Unassembled WGS sequence"/>
</dbReference>
<feature type="compositionally biased region" description="Polar residues" evidence="2">
    <location>
        <begin position="692"/>
        <end position="702"/>
    </location>
</feature>
<feature type="compositionally biased region" description="Basic residues" evidence="2">
    <location>
        <begin position="151"/>
        <end position="164"/>
    </location>
</feature>
<name>U6H4W8_9EIME</name>
<feature type="compositionally biased region" description="Basic and acidic residues" evidence="2">
    <location>
        <begin position="165"/>
        <end position="175"/>
    </location>
</feature>
<evidence type="ECO:0000256" key="2">
    <source>
        <dbReference type="SAM" id="MobiDB-lite"/>
    </source>
</evidence>
<reference evidence="3" key="1">
    <citation type="submission" date="2013-10" db="EMBL/GenBank/DDBJ databases">
        <title>Genomic analysis of the causative agents of coccidiosis in chickens.</title>
        <authorList>
            <person name="Reid A.J."/>
            <person name="Blake D."/>
            <person name="Billington K."/>
            <person name="Browne H."/>
            <person name="Dunn M."/>
            <person name="Hung S."/>
            <person name="Kawahara F."/>
            <person name="Miranda-Saavedra D."/>
            <person name="Mourier T."/>
            <person name="Nagra H."/>
            <person name="Otto T.D."/>
            <person name="Rawlings N."/>
            <person name="Sanchez A."/>
            <person name="Sanders M."/>
            <person name="Subramaniam C."/>
            <person name="Tay Y."/>
            <person name="Dear P."/>
            <person name="Doerig C."/>
            <person name="Gruber A."/>
            <person name="Parkinson J."/>
            <person name="Shirley M."/>
            <person name="Wan K.L."/>
            <person name="Berriman M."/>
            <person name="Tomley F."/>
            <person name="Pain A."/>
        </authorList>
    </citation>
    <scope>NUCLEOTIDE SEQUENCE [LARGE SCALE GENOMIC DNA]</scope>
    <source>
        <strain evidence="3">Houghton</strain>
    </source>
</reference>
<dbReference type="OrthoDB" id="347991at2759"/>
<feature type="compositionally biased region" description="Polar residues" evidence="2">
    <location>
        <begin position="74"/>
        <end position="89"/>
    </location>
</feature>
<feature type="region of interest" description="Disordered" evidence="2">
    <location>
        <begin position="641"/>
        <end position="706"/>
    </location>
</feature>
<feature type="region of interest" description="Disordered" evidence="2">
    <location>
        <begin position="53"/>
        <end position="241"/>
    </location>
</feature>
<proteinExistence type="predicted"/>
<dbReference type="PANTHER" id="PTHR23159:SF31">
    <property type="entry name" value="CENTROSOME-ASSOCIATED PROTEIN CEP250 ISOFORM X1"/>
    <property type="match status" value="1"/>
</dbReference>
<keyword evidence="4" id="KW-1185">Reference proteome</keyword>
<dbReference type="VEuPathDB" id="ToxoDB:EPH_0016920"/>
<keyword evidence="1" id="KW-0175">Coiled coil</keyword>
<protein>
    <submittedName>
        <fullName evidence="3">Uncharacterized protein</fullName>
    </submittedName>
</protein>
<dbReference type="AlphaFoldDB" id="U6H4W8"/>
<feature type="compositionally biased region" description="Basic residues" evidence="2">
    <location>
        <begin position="53"/>
        <end position="68"/>
    </location>
</feature>
<feature type="region of interest" description="Disordered" evidence="2">
    <location>
        <begin position="385"/>
        <end position="405"/>
    </location>
</feature>
<gene>
    <name evidence="3" type="ORF">EPH_0016920</name>
</gene>
<sequence>MAGDQRRKAARNSITAGAAAAGGKRKIKGKQHQQTELLMLLLHRSSNLILYSRHHGRSSSSRGKKKDKGKAASTDRTSNAAAASEQQPDSLFEDWPPIDFTFPESSAVAPAEATGHETLSWGRGGADDPFLLSAADSCGAAAAAAEDSVKRSRGGGKSRSRRREKNSSSRPREPEAPSSDGDSSSSSSNSNSSGLSSSTRSREDSSDSETTKGNSKRHRRHRRNNRSRLQPSNNGEAATAAPLQTAGVVEEPADDCVIICISSLRAVFAAKCAASPFRIDANIVASSWSVETEAESASELGIVISSSSSSSSSSGDTSRELQVTWQGGQPLSAAEIPSIDGVLSTHHISVFSKEEDTKDYNSACGYLSFSISAEPAQPLAAPTSLADHVTSPAPSAADKKAQRRTEAVKAHARDLDTSLKSTKNENAALQQQNKVLQAQVQEQQQALLQQQQHIQALQAHMQQLTAQLTEASQRLAAFDMQQQQQQQAVQRMQQQRDAESRASAAEIARLQQHVMQLEDFRSRAEEEQRLHRKQIRNYRMEVEQHERELRRLREEQKDSDSKIMEQDKTIADLRILLTNARSRIRDERQRSEGLVGKLEAASEVETSLKAELQASQKAAEEGKRQLLSLTWGLEAPPVFTGFPNSAANCDKQPETESRQRQQQQKGGGRREADGETQHKRSHSDAHGVDVPVQSSSRTSAGPISSADAHLRRWDDARILRHLLPPTQPAGAVWGTALGLPMQEGYSHILLEQAGSSAQPWGGNIVATAAFVASICFNGAPCPDVNVALEKEVLEGGRVIVNVKLNQGARCVNVAGELEVSRPSRETPILLISALTPDSQKRSLRLRLPLPSAAFCVPFVLSTEAFATKWRSLEMQEDAVLLGMIPDRIRMAVSLCALGGRFHVLPFDEGEPRSKAISSVCVKVLLGMIPDRIRMAVSLCALGGRFHVLPFDEGEPRSKAPAASPGFMRIHASGGFPASADCTEALSTPQACLPPNARDSRSREKYIPCLIELSVKRNAFAGTERQIQWVSQWGRAPSGVLRVRCTNSPLRSSVLEVLLQQFLTSSQILNASSSSA</sequence>
<feature type="coiled-coil region" evidence="1">
    <location>
        <begin position="507"/>
        <end position="590"/>
    </location>
</feature>
<dbReference type="PANTHER" id="PTHR23159">
    <property type="entry name" value="CENTROSOMAL PROTEIN 2"/>
    <property type="match status" value="1"/>
</dbReference>
<feature type="coiled-coil region" evidence="1">
    <location>
        <begin position="412"/>
        <end position="481"/>
    </location>
</feature>
<evidence type="ECO:0000313" key="4">
    <source>
        <dbReference type="Proteomes" id="UP000018201"/>
    </source>
</evidence>
<dbReference type="EMBL" id="HG694278">
    <property type="protein sequence ID" value="CDI85769.1"/>
    <property type="molecule type" value="Genomic_DNA"/>
</dbReference>
<reference evidence="3" key="2">
    <citation type="submission" date="2013-10" db="EMBL/GenBank/DDBJ databases">
        <authorList>
            <person name="Aslett M."/>
        </authorList>
    </citation>
    <scope>NUCLEOTIDE SEQUENCE [LARGE SCALE GENOMIC DNA]</scope>
    <source>
        <strain evidence="3">Houghton</strain>
    </source>
</reference>
<feature type="compositionally biased region" description="Basic and acidic residues" evidence="2">
    <location>
        <begin position="668"/>
        <end position="687"/>
    </location>
</feature>